<accession>A0A7J6WNY1</accession>
<evidence type="ECO:0000313" key="2">
    <source>
        <dbReference type="Proteomes" id="UP000554482"/>
    </source>
</evidence>
<comment type="caution">
    <text evidence="1">The sequence shown here is derived from an EMBL/GenBank/DDBJ whole genome shotgun (WGS) entry which is preliminary data.</text>
</comment>
<reference evidence="1 2" key="1">
    <citation type="submission" date="2020-06" db="EMBL/GenBank/DDBJ databases">
        <title>Transcriptomic and genomic resources for Thalictrum thalictroides and T. hernandezii: Facilitating candidate gene discovery in an emerging model plant lineage.</title>
        <authorList>
            <person name="Arias T."/>
            <person name="Riano-Pachon D.M."/>
            <person name="Di Stilio V.S."/>
        </authorList>
    </citation>
    <scope>NUCLEOTIDE SEQUENCE [LARGE SCALE GENOMIC DNA]</scope>
    <source>
        <strain evidence="2">cv. WT478/WT964</strain>
        <tissue evidence="1">Leaves</tissue>
    </source>
</reference>
<dbReference type="AlphaFoldDB" id="A0A7J6WNY1"/>
<gene>
    <name evidence="1" type="ORF">FRX31_012113</name>
</gene>
<name>A0A7J6WNY1_THATH</name>
<organism evidence="1 2">
    <name type="scientific">Thalictrum thalictroides</name>
    <name type="common">Rue-anemone</name>
    <name type="synonym">Anemone thalictroides</name>
    <dbReference type="NCBI Taxonomy" id="46969"/>
    <lineage>
        <taxon>Eukaryota</taxon>
        <taxon>Viridiplantae</taxon>
        <taxon>Streptophyta</taxon>
        <taxon>Embryophyta</taxon>
        <taxon>Tracheophyta</taxon>
        <taxon>Spermatophyta</taxon>
        <taxon>Magnoliopsida</taxon>
        <taxon>Ranunculales</taxon>
        <taxon>Ranunculaceae</taxon>
        <taxon>Thalictroideae</taxon>
        <taxon>Thalictrum</taxon>
    </lineage>
</organism>
<keyword evidence="2" id="KW-1185">Reference proteome</keyword>
<dbReference type="EMBL" id="JABWDY010013426">
    <property type="protein sequence ID" value="KAF5198300.1"/>
    <property type="molecule type" value="Genomic_DNA"/>
</dbReference>
<dbReference type="Proteomes" id="UP000554482">
    <property type="component" value="Unassembled WGS sequence"/>
</dbReference>
<proteinExistence type="predicted"/>
<protein>
    <submittedName>
        <fullName evidence="1">Uncharacterized protein</fullName>
    </submittedName>
</protein>
<evidence type="ECO:0000313" key="1">
    <source>
        <dbReference type="EMBL" id="KAF5198300.1"/>
    </source>
</evidence>
<sequence>MRDAEIHNNMSKFTITASKQYLQDLQKEMRHLQVTEKGPPKNEVPTVKLKAKKVKNVGIDQNTMSTIRWRYENHIWKG</sequence>